<sequence length="634" mass="70507">MGGEATSAGGGGFRARIDHYLYSGEKKHVLAGIVIFGAIFGVPWYFMTRGTKIILFPSHRILSTVPFLRIIAINFSKFILKSGRHGDLHDHLPQGGCPNAVEIIPAFVDNNSNMEAVATTTTLVDMEEVAWANDINKSAIVSLDTTPNNISHPLIDVILGASVMPMPSRNFESDRHIRSDFIDNMKSPTTSKERFRPLLHNFITTSFMGILAFTYLLHVTDHLHLFITYILGLIFIGYLQGQQQVNLYTYGLREPLKPEMELAKSADMEKAMSRTQDCGHRAIVVAGQAKFVASGMLVLLLDTTKEQTIGTTNSKHFTFISWMFVAYYLVLLLLPKSSTHDGHLVLHNMTKAHRPSWPAPHDEHDFAAIMDDALHIDDVLNSGVTHGFINVTVANDMWLPLRHALLALTLASGDRVTSRIICPKLPIVFHCDTFLGTPRLASLGPLRMDFIALCMSFFIDGRYVLLVGKSSILHPQPMFELMPLRATTTLVEAVIAVMDCPRRVMDIVRILQGDSGLYDMLCDDVSTDLELRDGLMSFDVNNTYQSFVIIFIFDWSVTVKLHQPPSVSVLSSAMDGRFPRRAGSRGGWRCYGPKGAKHQSHQDYMEKANKARSERLSSGQPSSLSSGQPSSLKE</sequence>
<protein>
    <submittedName>
        <fullName evidence="3">Uncharacterized protein</fullName>
    </submittedName>
</protein>
<dbReference type="Proteomes" id="UP001054889">
    <property type="component" value="Unassembled WGS sequence"/>
</dbReference>
<feature type="transmembrane region" description="Helical" evidence="2">
    <location>
        <begin position="198"/>
        <end position="217"/>
    </location>
</feature>
<feature type="transmembrane region" description="Helical" evidence="2">
    <location>
        <begin position="316"/>
        <end position="334"/>
    </location>
</feature>
<reference evidence="3" key="2">
    <citation type="submission" date="2021-12" db="EMBL/GenBank/DDBJ databases">
        <title>Resequencing data analysis of finger millet.</title>
        <authorList>
            <person name="Hatakeyama M."/>
            <person name="Aluri S."/>
            <person name="Balachadran M.T."/>
            <person name="Sivarajan S.R."/>
            <person name="Poveda L."/>
            <person name="Shimizu-Inatsugi R."/>
            <person name="Schlapbach R."/>
            <person name="Sreeman S.M."/>
            <person name="Shimizu K.K."/>
        </authorList>
    </citation>
    <scope>NUCLEOTIDE SEQUENCE</scope>
</reference>
<feature type="transmembrane region" description="Helical" evidence="2">
    <location>
        <begin position="29"/>
        <end position="47"/>
    </location>
</feature>
<keyword evidence="4" id="KW-1185">Reference proteome</keyword>
<feature type="compositionally biased region" description="Basic and acidic residues" evidence="1">
    <location>
        <begin position="600"/>
        <end position="615"/>
    </location>
</feature>
<organism evidence="3 4">
    <name type="scientific">Eleusine coracana subsp. coracana</name>
    <dbReference type="NCBI Taxonomy" id="191504"/>
    <lineage>
        <taxon>Eukaryota</taxon>
        <taxon>Viridiplantae</taxon>
        <taxon>Streptophyta</taxon>
        <taxon>Embryophyta</taxon>
        <taxon>Tracheophyta</taxon>
        <taxon>Spermatophyta</taxon>
        <taxon>Magnoliopsida</taxon>
        <taxon>Liliopsida</taxon>
        <taxon>Poales</taxon>
        <taxon>Poaceae</taxon>
        <taxon>PACMAD clade</taxon>
        <taxon>Chloridoideae</taxon>
        <taxon>Cynodonteae</taxon>
        <taxon>Eleusininae</taxon>
        <taxon>Eleusine</taxon>
    </lineage>
</organism>
<keyword evidence="2" id="KW-0812">Transmembrane</keyword>
<reference evidence="3" key="1">
    <citation type="journal article" date="2018" name="DNA Res.">
        <title>Multiple hybrid de novo genome assembly of finger millet, an orphan allotetraploid crop.</title>
        <authorList>
            <person name="Hatakeyama M."/>
            <person name="Aluri S."/>
            <person name="Balachadran M.T."/>
            <person name="Sivarajan S.R."/>
            <person name="Patrignani A."/>
            <person name="Gruter S."/>
            <person name="Poveda L."/>
            <person name="Shimizu-Inatsugi R."/>
            <person name="Baeten J."/>
            <person name="Francoijs K.J."/>
            <person name="Nataraja K.N."/>
            <person name="Reddy Y.A.N."/>
            <person name="Phadnis S."/>
            <person name="Ravikumar R.L."/>
            <person name="Schlapbach R."/>
            <person name="Sreeman S.M."/>
            <person name="Shimizu K.K."/>
        </authorList>
    </citation>
    <scope>NUCLEOTIDE SEQUENCE</scope>
</reference>
<evidence type="ECO:0000313" key="3">
    <source>
        <dbReference type="EMBL" id="GJN35119.1"/>
    </source>
</evidence>
<proteinExistence type="predicted"/>
<evidence type="ECO:0000256" key="1">
    <source>
        <dbReference type="SAM" id="MobiDB-lite"/>
    </source>
</evidence>
<keyword evidence="2" id="KW-0472">Membrane</keyword>
<feature type="transmembrane region" description="Helical" evidence="2">
    <location>
        <begin position="223"/>
        <end position="239"/>
    </location>
</feature>
<feature type="compositionally biased region" description="Low complexity" evidence="1">
    <location>
        <begin position="616"/>
        <end position="634"/>
    </location>
</feature>
<evidence type="ECO:0000313" key="4">
    <source>
        <dbReference type="Proteomes" id="UP001054889"/>
    </source>
</evidence>
<gene>
    <name evidence="3" type="primary">gb23861</name>
    <name evidence="3" type="ORF">PR202_gb23861</name>
</gene>
<evidence type="ECO:0000256" key="2">
    <source>
        <dbReference type="SAM" id="Phobius"/>
    </source>
</evidence>
<comment type="caution">
    <text evidence="3">The sequence shown here is derived from an EMBL/GenBank/DDBJ whole genome shotgun (WGS) entry which is preliminary data.</text>
</comment>
<keyword evidence="2" id="KW-1133">Transmembrane helix</keyword>
<feature type="region of interest" description="Disordered" evidence="1">
    <location>
        <begin position="581"/>
        <end position="634"/>
    </location>
</feature>
<dbReference type="AlphaFoldDB" id="A0AAV5FJY8"/>
<name>A0AAV5FJY8_ELECO</name>
<dbReference type="PANTHER" id="PTHR35990:SF1">
    <property type="entry name" value="GAG1AT PROTEIN"/>
    <property type="match status" value="1"/>
</dbReference>
<dbReference type="PANTHER" id="PTHR35990">
    <property type="entry name" value="GAG1AT PROTEIN"/>
    <property type="match status" value="1"/>
</dbReference>
<accession>A0AAV5FJY8</accession>
<dbReference type="EMBL" id="BQKI01000087">
    <property type="protein sequence ID" value="GJN35119.1"/>
    <property type="molecule type" value="Genomic_DNA"/>
</dbReference>